<evidence type="ECO:0000313" key="2">
    <source>
        <dbReference type="Proteomes" id="UP000242972"/>
    </source>
</evidence>
<dbReference type="InterPro" id="IPR043519">
    <property type="entry name" value="NT_sf"/>
</dbReference>
<proteinExistence type="predicted"/>
<dbReference type="EMBL" id="PXYW01000002">
    <property type="protein sequence ID" value="PSR35306.1"/>
    <property type="molecule type" value="Genomic_DNA"/>
</dbReference>
<gene>
    <name evidence="1" type="ORF">C7B46_01155</name>
</gene>
<accession>A0A2T2XLC7</accession>
<protein>
    <recommendedName>
        <fullName evidence="3">Nucleotidyltransferase family protein</fullName>
    </recommendedName>
</protein>
<dbReference type="SUPFAM" id="SSF81301">
    <property type="entry name" value="Nucleotidyltransferase"/>
    <property type="match status" value="1"/>
</dbReference>
<evidence type="ECO:0000313" key="1">
    <source>
        <dbReference type="EMBL" id="PSR35306.1"/>
    </source>
</evidence>
<dbReference type="InterPro" id="IPR019646">
    <property type="entry name" value="Aminoglyc_AdlTrfase"/>
</dbReference>
<organism evidence="1 2">
    <name type="scientific">Sulfobacillus benefaciens</name>
    <dbReference type="NCBI Taxonomy" id="453960"/>
    <lineage>
        <taxon>Bacteria</taxon>
        <taxon>Bacillati</taxon>
        <taxon>Bacillota</taxon>
        <taxon>Clostridia</taxon>
        <taxon>Eubacteriales</taxon>
        <taxon>Clostridiales Family XVII. Incertae Sedis</taxon>
        <taxon>Sulfobacillus</taxon>
    </lineage>
</organism>
<reference evidence="1 2" key="1">
    <citation type="journal article" date="2014" name="BMC Genomics">
        <title>Comparison of environmental and isolate Sulfobacillus genomes reveals diverse carbon, sulfur, nitrogen, and hydrogen metabolisms.</title>
        <authorList>
            <person name="Justice N.B."/>
            <person name="Norman A."/>
            <person name="Brown C.T."/>
            <person name="Singh A."/>
            <person name="Thomas B.C."/>
            <person name="Banfield J.F."/>
        </authorList>
    </citation>
    <scope>NUCLEOTIDE SEQUENCE [LARGE SCALE GENOMIC DNA]</scope>
    <source>
        <strain evidence="1">AMDSBA4</strain>
    </source>
</reference>
<comment type="caution">
    <text evidence="1">The sequence shown here is derived from an EMBL/GenBank/DDBJ whole genome shotgun (WGS) entry which is preliminary data.</text>
</comment>
<dbReference type="AlphaFoldDB" id="A0A2T2XLC7"/>
<evidence type="ECO:0008006" key="3">
    <source>
        <dbReference type="Google" id="ProtNLM"/>
    </source>
</evidence>
<name>A0A2T2XLC7_9FIRM</name>
<dbReference type="Gene3D" id="3.30.460.40">
    <property type="match status" value="1"/>
</dbReference>
<dbReference type="Pfam" id="PF10706">
    <property type="entry name" value="Aminoglyc_resit"/>
    <property type="match status" value="1"/>
</dbReference>
<sequence>MARPAGGSLRLTHAQIKALHQIRHALSESNVVWAITGSTAFAIRGLDTVAHDIDLQTDATGAYTIQRLLAPYMVWPVRYRISPKVRSHFGRAIIVGVIVEIMGSIEKRRADGAWASAPNLSALIEWISWDGNTWPVLALDYEASAYHALGRHDVANRLESWITDHA</sequence>
<dbReference type="Proteomes" id="UP000242972">
    <property type="component" value="Unassembled WGS sequence"/>
</dbReference>